<dbReference type="EMBL" id="FOSQ01000002">
    <property type="protein sequence ID" value="SFK39034.1"/>
    <property type="molecule type" value="Genomic_DNA"/>
</dbReference>
<dbReference type="Pfam" id="PF08448">
    <property type="entry name" value="PAS_4"/>
    <property type="match status" value="1"/>
</dbReference>
<dbReference type="InterPro" id="IPR000014">
    <property type="entry name" value="PAS"/>
</dbReference>
<dbReference type="STRING" id="1123062.SAMN02745775_102157"/>
<dbReference type="InterPro" id="IPR035919">
    <property type="entry name" value="EAL_sf"/>
</dbReference>
<name>A0A1I3Z4P2_9PROT</name>
<dbReference type="InterPro" id="IPR013656">
    <property type="entry name" value="PAS_4"/>
</dbReference>
<evidence type="ECO:0000313" key="3">
    <source>
        <dbReference type="Proteomes" id="UP000199473"/>
    </source>
</evidence>
<dbReference type="Proteomes" id="UP000199473">
    <property type="component" value="Unassembled WGS sequence"/>
</dbReference>
<dbReference type="InterPro" id="IPR001633">
    <property type="entry name" value="EAL_dom"/>
</dbReference>
<dbReference type="PROSITE" id="PS50883">
    <property type="entry name" value="EAL"/>
    <property type="match status" value="1"/>
</dbReference>
<dbReference type="AlphaFoldDB" id="A0A1I3Z4P2"/>
<dbReference type="PANTHER" id="PTHR33121">
    <property type="entry name" value="CYCLIC DI-GMP PHOSPHODIESTERASE PDEF"/>
    <property type="match status" value="1"/>
</dbReference>
<dbReference type="InterPro" id="IPR050706">
    <property type="entry name" value="Cyclic-di-GMP_PDE-like"/>
</dbReference>
<sequence>MAAAQQRSLGDRERFVAFAFASADLLVEVGADGRVTFAAGAFRARLNRTPESLIGRDAADVLAPEDRGAFQTAVALLPPHGRLGPTAFRLADAARTVVSVSGLQLASADAGQRLCLTFAPMPAPPEFRACDGEVLMREATQQLRAGGKVQLGLLEVKGVAGTEAEQRIDRLIASQPDPGGLAARLGPGRYGVVPGEAGTFPNLQEVTRHLEAFLGPDDPGIAVVATPINLSTDGLTPSQAARALRHGLAAFARFGADGLRDAGFADGLGGVVARVTARATALRRTVAERRFRLDFQPIVDLETRQLHHHEALMRLEPGVLEPGEGPQEFIALAETIGLTEDLDLAVASMAIAAANAVPEGRHLAFNISGLSTQSRGFRTRLLALLDRDPRGARRVMVELTESAEIEDEDAAAATLRALRGRGVPVCIDDFGAGAAAFRYLKSFPTDYVKVDGTFVQAALTSDRDRSFVAAMVDLSLAVGAKVVAERIETEEEAEIMRGLGVHYGQGWLFGKPGPL</sequence>
<dbReference type="CDD" id="cd01948">
    <property type="entry name" value="EAL"/>
    <property type="match status" value="1"/>
</dbReference>
<protein>
    <submittedName>
        <fullName evidence="2">EAL domain, c-di-GMP-specific phosphodiesterase class I (Or its enzymatically inactive variant)</fullName>
    </submittedName>
</protein>
<dbReference type="RefSeq" id="WP_175533801.1">
    <property type="nucleotide sequence ID" value="NZ_FOSQ01000002.1"/>
</dbReference>
<dbReference type="SUPFAM" id="SSF141868">
    <property type="entry name" value="EAL domain-like"/>
    <property type="match status" value="1"/>
</dbReference>
<dbReference type="SUPFAM" id="SSF55785">
    <property type="entry name" value="PYP-like sensor domain (PAS domain)"/>
    <property type="match status" value="1"/>
</dbReference>
<proteinExistence type="predicted"/>
<dbReference type="InterPro" id="IPR035965">
    <property type="entry name" value="PAS-like_dom_sf"/>
</dbReference>
<accession>A0A1I3Z4P2</accession>
<dbReference type="Gene3D" id="3.30.450.20">
    <property type="entry name" value="PAS domain"/>
    <property type="match status" value="1"/>
</dbReference>
<keyword evidence="3" id="KW-1185">Reference proteome</keyword>
<dbReference type="Pfam" id="PF00563">
    <property type="entry name" value="EAL"/>
    <property type="match status" value="1"/>
</dbReference>
<gene>
    <name evidence="2" type="ORF">SAMN02745775_102157</name>
</gene>
<dbReference type="SMART" id="SM00091">
    <property type="entry name" value="PAS"/>
    <property type="match status" value="1"/>
</dbReference>
<organism evidence="2 3">
    <name type="scientific">Falsiroseomonas stagni DSM 19981</name>
    <dbReference type="NCBI Taxonomy" id="1123062"/>
    <lineage>
        <taxon>Bacteria</taxon>
        <taxon>Pseudomonadati</taxon>
        <taxon>Pseudomonadota</taxon>
        <taxon>Alphaproteobacteria</taxon>
        <taxon>Acetobacterales</taxon>
        <taxon>Roseomonadaceae</taxon>
        <taxon>Falsiroseomonas</taxon>
    </lineage>
</organism>
<dbReference type="CDD" id="cd00130">
    <property type="entry name" value="PAS"/>
    <property type="match status" value="1"/>
</dbReference>
<evidence type="ECO:0000259" key="1">
    <source>
        <dbReference type="PROSITE" id="PS50883"/>
    </source>
</evidence>
<feature type="domain" description="EAL" evidence="1">
    <location>
        <begin position="275"/>
        <end position="515"/>
    </location>
</feature>
<dbReference type="Gene3D" id="3.20.20.450">
    <property type="entry name" value="EAL domain"/>
    <property type="match status" value="1"/>
</dbReference>
<dbReference type="SMART" id="SM00052">
    <property type="entry name" value="EAL"/>
    <property type="match status" value="1"/>
</dbReference>
<evidence type="ECO:0000313" key="2">
    <source>
        <dbReference type="EMBL" id="SFK39034.1"/>
    </source>
</evidence>
<dbReference type="GO" id="GO:0071111">
    <property type="term" value="F:cyclic-guanylate-specific phosphodiesterase activity"/>
    <property type="evidence" value="ECO:0007669"/>
    <property type="project" value="InterPro"/>
</dbReference>
<reference evidence="2 3" key="1">
    <citation type="submission" date="2016-10" db="EMBL/GenBank/DDBJ databases">
        <authorList>
            <person name="de Groot N.N."/>
        </authorList>
    </citation>
    <scope>NUCLEOTIDE SEQUENCE [LARGE SCALE GENOMIC DNA]</scope>
    <source>
        <strain evidence="2 3">DSM 19981</strain>
    </source>
</reference>
<dbReference type="PANTHER" id="PTHR33121:SF79">
    <property type="entry name" value="CYCLIC DI-GMP PHOSPHODIESTERASE PDED-RELATED"/>
    <property type="match status" value="1"/>
</dbReference>